<gene>
    <name evidence="2" type="ORF">KDK92_06895</name>
</gene>
<evidence type="ECO:0000313" key="2">
    <source>
        <dbReference type="EMBL" id="MCM1989462.1"/>
    </source>
</evidence>
<evidence type="ECO:0000256" key="1">
    <source>
        <dbReference type="SAM" id="SignalP"/>
    </source>
</evidence>
<dbReference type="Proteomes" id="UP001056429">
    <property type="component" value="Unassembled WGS sequence"/>
</dbReference>
<feature type="signal peptide" evidence="1">
    <location>
        <begin position="1"/>
        <end position="23"/>
    </location>
</feature>
<organism evidence="2 3">
    <name type="scientific">Oceanirhabdus seepicola</name>
    <dbReference type="NCBI Taxonomy" id="2828781"/>
    <lineage>
        <taxon>Bacteria</taxon>
        <taxon>Bacillati</taxon>
        <taxon>Bacillota</taxon>
        <taxon>Clostridia</taxon>
        <taxon>Eubacteriales</taxon>
        <taxon>Clostridiaceae</taxon>
        <taxon>Oceanirhabdus</taxon>
    </lineage>
</organism>
<dbReference type="EMBL" id="JAGSOJ010000001">
    <property type="protein sequence ID" value="MCM1989462.1"/>
    <property type="molecule type" value="Genomic_DNA"/>
</dbReference>
<name>A0A9J6NZS4_9CLOT</name>
<proteinExistence type="predicted"/>
<reference evidence="2" key="1">
    <citation type="journal article" date="2021" name="mSystems">
        <title>Bacteria and Archaea Synergistically Convert Glycine Betaine to Biogenic Methane in the Formosa Cold Seep of the South China Sea.</title>
        <authorList>
            <person name="Li L."/>
            <person name="Zhang W."/>
            <person name="Zhang S."/>
            <person name="Song L."/>
            <person name="Sun Q."/>
            <person name="Zhang H."/>
            <person name="Xiang H."/>
            <person name="Dong X."/>
        </authorList>
    </citation>
    <scope>NUCLEOTIDE SEQUENCE</scope>
    <source>
        <strain evidence="2">ZWT</strain>
    </source>
</reference>
<dbReference type="InterPro" id="IPR032560">
    <property type="entry name" value="DUF4932"/>
</dbReference>
<dbReference type="Pfam" id="PF16286">
    <property type="entry name" value="DUF4932"/>
    <property type="match status" value="1"/>
</dbReference>
<comment type="caution">
    <text evidence="2">The sequence shown here is derived from an EMBL/GenBank/DDBJ whole genome shotgun (WGS) entry which is preliminary data.</text>
</comment>
<reference evidence="2" key="2">
    <citation type="submission" date="2021-04" db="EMBL/GenBank/DDBJ databases">
        <authorList>
            <person name="Dong X."/>
        </authorList>
    </citation>
    <scope>NUCLEOTIDE SEQUENCE</scope>
    <source>
        <strain evidence="2">ZWT</strain>
    </source>
</reference>
<accession>A0A9J6NZS4</accession>
<protein>
    <submittedName>
        <fullName evidence="2">DUF4932 domain-containing protein</fullName>
    </submittedName>
</protein>
<evidence type="ECO:0000313" key="3">
    <source>
        <dbReference type="Proteomes" id="UP001056429"/>
    </source>
</evidence>
<sequence length="386" mass="46016">MKKYSIMIIMCLLLISCSSSNGSASTAKKNTNKSELVLYEHEGDINYKIYNNKMVDTYIIASALYLDFKSDRLLPDTDRYPLYIKAKEYFTPYRDHPFIQEFSEYLWYDDINSDVITILLNLSNDYKLENNIEVDQVSYTFSNKEEIEKFIKDFKKFYEDTKAEEFLNSNSEIYLSMKEYYNNNRDKADISILLKEMESYIGVNEKITKTINYQTVVTPWRPFMGSFFQTDTEDKVTLYSFQSLLNYNSRNLEDYDIEQSVSTEVHEFLHFFVNKPVKDNNFIIDKFNQFSNKEELVESSLYSSMPWNRITDEYFVRAIQGRIYRNVYDEKKARHTILDKELLYGGFHYLNGIYEKLEEYENNREKYKSIDSFVPILIEELFSNGK</sequence>
<feature type="chain" id="PRO_5039929604" evidence="1">
    <location>
        <begin position="24"/>
        <end position="386"/>
    </location>
</feature>
<dbReference type="AlphaFoldDB" id="A0A9J6NZS4"/>
<keyword evidence="3" id="KW-1185">Reference proteome</keyword>
<dbReference type="PROSITE" id="PS51257">
    <property type="entry name" value="PROKAR_LIPOPROTEIN"/>
    <property type="match status" value="1"/>
</dbReference>
<dbReference type="RefSeq" id="WP_250858457.1">
    <property type="nucleotide sequence ID" value="NZ_JAGSOJ010000001.1"/>
</dbReference>
<keyword evidence="1" id="KW-0732">Signal</keyword>